<feature type="compositionally biased region" description="Basic residues" evidence="1">
    <location>
        <begin position="17"/>
        <end position="33"/>
    </location>
</feature>
<feature type="compositionally biased region" description="Gly residues" evidence="1">
    <location>
        <begin position="65"/>
        <end position="79"/>
    </location>
</feature>
<sequence length="248" mass="27168">MWRVGRWASSTPSLTYRPRRPRPQPRPRPKTHFKLPPPLNDDQCPAGEPAGGCGLAGAAVAEETGGSGGVPEWGGGEGCGRLPPRPALLHAPRRLEGAAPARPPRASRSGPASLRLRLRPQNLRPPAPSALRRPAARWAAGTPPPPARARAEALQEQLKMQTMEECMLVSHLKLSVWHPVKQRLCKKIRRKYHDSIIKSLLIKIWKEFHSMGLSNLHRHFQGNSKQSPGPNPPSLPILKSVVKAMGTC</sequence>
<evidence type="ECO:0000256" key="1">
    <source>
        <dbReference type="SAM" id="MobiDB-lite"/>
    </source>
</evidence>
<protein>
    <submittedName>
        <fullName evidence="3">Uncharacterized protein</fullName>
    </submittedName>
</protein>
<evidence type="ECO:0000313" key="2">
    <source>
        <dbReference type="Proteomes" id="UP001652662"/>
    </source>
</evidence>
<dbReference type="RefSeq" id="XP_070455266.1">
    <property type="nucleotide sequence ID" value="XM_070599165.1"/>
</dbReference>
<evidence type="ECO:0000313" key="3">
    <source>
        <dbReference type="RefSeq" id="XP_070455266.1"/>
    </source>
</evidence>
<feature type="compositionally biased region" description="Low complexity" evidence="1">
    <location>
        <begin position="129"/>
        <end position="141"/>
    </location>
</feature>
<keyword evidence="2" id="KW-1185">Reference proteome</keyword>
<gene>
    <name evidence="3" type="primary">LOC103552692</name>
</gene>
<accession>A0ABM4MRE3</accession>
<feature type="compositionally biased region" description="Low complexity" evidence="1">
    <location>
        <begin position="97"/>
        <end position="122"/>
    </location>
</feature>
<reference evidence="3" key="1">
    <citation type="submission" date="2025-08" db="UniProtKB">
        <authorList>
            <consortium name="RefSeq"/>
        </authorList>
    </citation>
    <scope>IDENTIFICATION</scope>
    <source>
        <tissue evidence="3">Blood</tissue>
    </source>
</reference>
<organism evidence="2 3">
    <name type="scientific">Equus przewalskii</name>
    <name type="common">Przewalski's horse</name>
    <name type="synonym">Equus caballus przewalskii</name>
    <dbReference type="NCBI Taxonomy" id="9798"/>
    <lineage>
        <taxon>Eukaryota</taxon>
        <taxon>Metazoa</taxon>
        <taxon>Chordata</taxon>
        <taxon>Craniata</taxon>
        <taxon>Vertebrata</taxon>
        <taxon>Euteleostomi</taxon>
        <taxon>Mammalia</taxon>
        <taxon>Eutheria</taxon>
        <taxon>Laurasiatheria</taxon>
        <taxon>Perissodactyla</taxon>
        <taxon>Equidae</taxon>
        <taxon>Equus</taxon>
    </lineage>
</organism>
<feature type="region of interest" description="Disordered" evidence="1">
    <location>
        <begin position="1"/>
        <end position="147"/>
    </location>
</feature>
<name>A0ABM4MRE3_EQUPR</name>
<dbReference type="GeneID" id="103552692"/>
<proteinExistence type="predicted"/>
<dbReference type="Proteomes" id="UP001652662">
    <property type="component" value="Chromosome 29"/>
</dbReference>